<proteinExistence type="predicted"/>
<evidence type="ECO:0000313" key="2">
    <source>
        <dbReference type="Proteomes" id="UP001283361"/>
    </source>
</evidence>
<gene>
    <name evidence="1" type="ORF">RRG08_063571</name>
</gene>
<evidence type="ECO:0000313" key="1">
    <source>
        <dbReference type="EMBL" id="KAK3755495.1"/>
    </source>
</evidence>
<dbReference type="AlphaFoldDB" id="A0AAE0YT83"/>
<accession>A0AAE0YT83</accession>
<dbReference type="Proteomes" id="UP001283361">
    <property type="component" value="Unassembled WGS sequence"/>
</dbReference>
<organism evidence="1 2">
    <name type="scientific">Elysia crispata</name>
    <name type="common">lettuce slug</name>
    <dbReference type="NCBI Taxonomy" id="231223"/>
    <lineage>
        <taxon>Eukaryota</taxon>
        <taxon>Metazoa</taxon>
        <taxon>Spiralia</taxon>
        <taxon>Lophotrochozoa</taxon>
        <taxon>Mollusca</taxon>
        <taxon>Gastropoda</taxon>
        <taxon>Heterobranchia</taxon>
        <taxon>Euthyneura</taxon>
        <taxon>Panpulmonata</taxon>
        <taxon>Sacoglossa</taxon>
        <taxon>Placobranchoidea</taxon>
        <taxon>Plakobranchidae</taxon>
        <taxon>Elysia</taxon>
    </lineage>
</organism>
<evidence type="ECO:0008006" key="3">
    <source>
        <dbReference type="Google" id="ProtNLM"/>
    </source>
</evidence>
<keyword evidence="2" id="KW-1185">Reference proteome</keyword>
<dbReference type="EMBL" id="JAWDGP010005596">
    <property type="protein sequence ID" value="KAK3755495.1"/>
    <property type="molecule type" value="Genomic_DNA"/>
</dbReference>
<reference evidence="1" key="1">
    <citation type="journal article" date="2023" name="G3 (Bethesda)">
        <title>A reference genome for the long-term kleptoplast-retaining sea slug Elysia crispata morphotype clarki.</title>
        <authorList>
            <person name="Eastman K.E."/>
            <person name="Pendleton A.L."/>
            <person name="Shaikh M.A."/>
            <person name="Suttiyut T."/>
            <person name="Ogas R."/>
            <person name="Tomko P."/>
            <person name="Gavelis G."/>
            <person name="Widhalm J.R."/>
            <person name="Wisecaver J.H."/>
        </authorList>
    </citation>
    <scope>NUCLEOTIDE SEQUENCE</scope>
    <source>
        <strain evidence="1">ECLA1</strain>
    </source>
</reference>
<comment type="caution">
    <text evidence="1">The sequence shown here is derived from an EMBL/GenBank/DDBJ whole genome shotgun (WGS) entry which is preliminary data.</text>
</comment>
<name>A0AAE0YT83_9GAST</name>
<sequence>MSLLDASVMAAASWNEVTPATIQNCFKHAGFVRESTDEREELPPVADESLTLSEVSNLFEKFARMTAPAPQMSVQDFINIDETTETSAEMSLADIASSLQDTEPEGEAADEEDVTIPPVTSKMALKAIESVKTFMMQQQESETSIKALKLAMSLGNCVEQVANQTKKQSTIDAFFSPVNKNIYCLLMTRNYKNKTDRGTFRSETMMEAVKLVIGGAKIKPTARDFGLNYNTLKSYVQIKQKEGHLEKASFGYSSHRKVLTDEIENDLVQYSIKASKIFYGLTLVEMRRLAYKCAIANNIKVPPSWTENEMAVEDWAERFMKRHPMIRLRIPEASSLQRMEFFHKHNVNNFYDNLITVMKEKSFSPDRIYNCNETGVTTIQRPTKQIAETGAKRAGSMMSQERGALVTVCCSVNAINSMIPPFCVFPRVRTLDEWK</sequence>
<protein>
    <recommendedName>
        <fullName evidence="3">HTH CENPB-type domain-containing protein</fullName>
    </recommendedName>
</protein>